<feature type="chain" id="PRO_5042003821" evidence="1">
    <location>
        <begin position="22"/>
        <end position="200"/>
    </location>
</feature>
<sequence>MFNKCLLAFEVLILLQGFATAVNYRFEIENEEIMTPCQNQPSNVKDITEFFDMSEIQTKDAGGKIIVSGNLTSKFNFQLTDRIQGTGKVYRYERREWVPSLFSMSVQDVCSVLYDERQHWYRFWTQHVLNVKDIKSKCVLNGTKIIHEQFEVDLNVDLPLVTPAGQHKLVIVIEVVDEFGKVREPTLCFEILGELIRKFK</sequence>
<protein>
    <submittedName>
        <fullName evidence="2">Uncharacterized protein</fullName>
    </submittedName>
</protein>
<evidence type="ECO:0000313" key="2">
    <source>
        <dbReference type="EMBL" id="KAH8377001.1"/>
    </source>
</evidence>
<dbReference type="AlphaFoldDB" id="A0AAD4K6F4"/>
<keyword evidence="3" id="KW-1185">Reference proteome</keyword>
<keyword evidence="1" id="KW-0732">Signal</keyword>
<proteinExistence type="predicted"/>
<evidence type="ECO:0000256" key="1">
    <source>
        <dbReference type="SAM" id="SignalP"/>
    </source>
</evidence>
<reference evidence="2" key="1">
    <citation type="journal article" date="2021" name="Mol. Ecol. Resour.">
        <title>Phylogenomic analyses of the genus Drosophila reveals genomic signals of climate adaptation.</title>
        <authorList>
            <person name="Li F."/>
            <person name="Rane R.V."/>
            <person name="Luria V."/>
            <person name="Xiong Z."/>
            <person name="Chen J."/>
            <person name="Li Z."/>
            <person name="Catullo R.A."/>
            <person name="Griffin P.C."/>
            <person name="Schiffer M."/>
            <person name="Pearce S."/>
            <person name="Lee S.F."/>
            <person name="McElroy K."/>
            <person name="Stocker A."/>
            <person name="Shirriffs J."/>
            <person name="Cockerell F."/>
            <person name="Coppin C."/>
            <person name="Sgro C.M."/>
            <person name="Karger A."/>
            <person name="Cain J.W."/>
            <person name="Weber J.A."/>
            <person name="Santpere G."/>
            <person name="Kirschner M.W."/>
            <person name="Hoffmann A.A."/>
            <person name="Oakeshott J.G."/>
            <person name="Zhang G."/>
        </authorList>
    </citation>
    <scope>NUCLEOTIDE SEQUENCE</scope>
    <source>
        <strain evidence="2">BGI-SZ-2011g</strain>
    </source>
</reference>
<comment type="caution">
    <text evidence="2">The sequence shown here is derived from an EMBL/GenBank/DDBJ whole genome shotgun (WGS) entry which is preliminary data.</text>
</comment>
<name>A0AAD4K6F4_9MUSC</name>
<feature type="signal peptide" evidence="1">
    <location>
        <begin position="1"/>
        <end position="21"/>
    </location>
</feature>
<gene>
    <name evidence="2" type="ORF">KR093_002668</name>
</gene>
<organism evidence="2 3">
    <name type="scientific">Drosophila rubida</name>
    <dbReference type="NCBI Taxonomy" id="30044"/>
    <lineage>
        <taxon>Eukaryota</taxon>
        <taxon>Metazoa</taxon>
        <taxon>Ecdysozoa</taxon>
        <taxon>Arthropoda</taxon>
        <taxon>Hexapoda</taxon>
        <taxon>Insecta</taxon>
        <taxon>Pterygota</taxon>
        <taxon>Neoptera</taxon>
        <taxon>Endopterygota</taxon>
        <taxon>Diptera</taxon>
        <taxon>Brachycera</taxon>
        <taxon>Muscomorpha</taxon>
        <taxon>Ephydroidea</taxon>
        <taxon>Drosophilidae</taxon>
        <taxon>Drosophila</taxon>
    </lineage>
</organism>
<dbReference type="EMBL" id="JAJJHW010001127">
    <property type="protein sequence ID" value="KAH8377001.1"/>
    <property type="molecule type" value="Genomic_DNA"/>
</dbReference>
<evidence type="ECO:0000313" key="3">
    <source>
        <dbReference type="Proteomes" id="UP001200034"/>
    </source>
</evidence>
<dbReference type="SMART" id="SM00675">
    <property type="entry name" value="DM11"/>
    <property type="match status" value="1"/>
</dbReference>
<dbReference type="Proteomes" id="UP001200034">
    <property type="component" value="Unassembled WGS sequence"/>
</dbReference>
<accession>A0AAD4K6F4</accession>
<dbReference type="InterPro" id="IPR006601">
    <property type="entry name" value="Uncharacterised_DM11_DROME"/>
</dbReference>